<evidence type="ECO:0000313" key="7">
    <source>
        <dbReference type="EMBL" id="MFB9449240.1"/>
    </source>
</evidence>
<keyword evidence="3" id="KW-0560">Oxidoreductase</keyword>
<evidence type="ECO:0000313" key="8">
    <source>
        <dbReference type="Proteomes" id="UP001589608"/>
    </source>
</evidence>
<dbReference type="Pfam" id="PF00296">
    <property type="entry name" value="Bac_luciferase"/>
    <property type="match status" value="1"/>
</dbReference>
<dbReference type="InterPro" id="IPR036661">
    <property type="entry name" value="Luciferase-like_sf"/>
</dbReference>
<dbReference type="PANTHER" id="PTHR42847">
    <property type="entry name" value="ALKANESULFONATE MONOOXYGENASE"/>
    <property type="match status" value="1"/>
</dbReference>
<sequence length="337" mass="35518">MTVGVDVYTTVPHADDASTSFRRTIADTIRWSEAAGAVGLSLPGGHDRPDPWVGAQYVLERSETLVPLIATDAADLHPLATARKIAALAAVYGRRVDLDLVATEHPGELRALGIFLDHHQRHDRLAEYGQVIAALLSPGGVHTYRGHYYEISSARVHPAVPAGCTPRLFVTGSSPAATAAGRVLGAIRISDAPALDGAAPDAQRPHGGGLRLGLIARETAAQAWQEAHRRHPEAGADEPDSVFWAHPQQAAAARCPYLVGSAADVAQALARYVDLGLEVLVLGPVHDEDDLQAAIGALRLAERLAAGRSASPMRGWSVDPMPGHHATGPLRAAPVDK</sequence>
<name>A0ABV5MK53_9ACTN</name>
<keyword evidence="4" id="KW-0503">Monooxygenase</keyword>
<dbReference type="PANTHER" id="PTHR42847:SF4">
    <property type="entry name" value="ALKANESULFONATE MONOOXYGENASE-RELATED"/>
    <property type="match status" value="1"/>
</dbReference>
<feature type="domain" description="Luciferase-like" evidence="6">
    <location>
        <begin position="11"/>
        <end position="277"/>
    </location>
</feature>
<dbReference type="Proteomes" id="UP001589608">
    <property type="component" value="Unassembled WGS sequence"/>
</dbReference>
<evidence type="ECO:0000256" key="3">
    <source>
        <dbReference type="ARBA" id="ARBA00023002"/>
    </source>
</evidence>
<dbReference type="InterPro" id="IPR011251">
    <property type="entry name" value="Luciferase-like_dom"/>
</dbReference>
<protein>
    <submittedName>
        <fullName evidence="7">LLM class flavin-dependent oxidoreductase</fullName>
    </submittedName>
</protein>
<dbReference type="InterPro" id="IPR050172">
    <property type="entry name" value="SsuD_RutA_monooxygenase"/>
</dbReference>
<accession>A0ABV5MK53</accession>
<evidence type="ECO:0000256" key="5">
    <source>
        <dbReference type="SAM" id="MobiDB-lite"/>
    </source>
</evidence>
<dbReference type="RefSeq" id="WP_223092871.1">
    <property type="nucleotide sequence ID" value="NZ_CP061913.1"/>
</dbReference>
<evidence type="ECO:0000256" key="1">
    <source>
        <dbReference type="ARBA" id="ARBA00022630"/>
    </source>
</evidence>
<evidence type="ECO:0000256" key="4">
    <source>
        <dbReference type="ARBA" id="ARBA00023033"/>
    </source>
</evidence>
<reference evidence="7 8" key="1">
    <citation type="submission" date="2024-09" db="EMBL/GenBank/DDBJ databases">
        <authorList>
            <person name="Sun Q."/>
            <person name="Mori K."/>
        </authorList>
    </citation>
    <scope>NUCLEOTIDE SEQUENCE [LARGE SCALE GENOMIC DNA]</scope>
    <source>
        <strain evidence="7 8">JCM 3307</strain>
    </source>
</reference>
<gene>
    <name evidence="7" type="ORF">ACFFTR_39705</name>
</gene>
<comment type="caution">
    <text evidence="7">The sequence shown here is derived from an EMBL/GenBank/DDBJ whole genome shotgun (WGS) entry which is preliminary data.</text>
</comment>
<keyword evidence="2" id="KW-0288">FMN</keyword>
<feature type="region of interest" description="Disordered" evidence="5">
    <location>
        <begin position="311"/>
        <end position="337"/>
    </location>
</feature>
<evidence type="ECO:0000259" key="6">
    <source>
        <dbReference type="Pfam" id="PF00296"/>
    </source>
</evidence>
<dbReference type="Gene3D" id="3.20.20.30">
    <property type="entry name" value="Luciferase-like domain"/>
    <property type="match status" value="1"/>
</dbReference>
<dbReference type="SUPFAM" id="SSF51679">
    <property type="entry name" value="Bacterial luciferase-like"/>
    <property type="match status" value="1"/>
</dbReference>
<dbReference type="EMBL" id="JBHMCA010000064">
    <property type="protein sequence ID" value="MFB9449240.1"/>
    <property type="molecule type" value="Genomic_DNA"/>
</dbReference>
<proteinExistence type="predicted"/>
<keyword evidence="1" id="KW-0285">Flavoprotein</keyword>
<organism evidence="7 8">
    <name type="scientific">Dactylosporangium vinaceum</name>
    <dbReference type="NCBI Taxonomy" id="53362"/>
    <lineage>
        <taxon>Bacteria</taxon>
        <taxon>Bacillati</taxon>
        <taxon>Actinomycetota</taxon>
        <taxon>Actinomycetes</taxon>
        <taxon>Micromonosporales</taxon>
        <taxon>Micromonosporaceae</taxon>
        <taxon>Dactylosporangium</taxon>
    </lineage>
</organism>
<evidence type="ECO:0000256" key="2">
    <source>
        <dbReference type="ARBA" id="ARBA00022643"/>
    </source>
</evidence>
<keyword evidence="8" id="KW-1185">Reference proteome</keyword>